<dbReference type="Pfam" id="PF07699">
    <property type="entry name" value="Ephrin_rec_like"/>
    <property type="match status" value="1"/>
</dbReference>
<dbReference type="PANTHER" id="PTHR24046">
    <property type="entry name" value="SIGNAL PEPTIDE, CUB AND EGF-LIKE DOMAIN-CONTAINING"/>
    <property type="match status" value="1"/>
</dbReference>
<dbReference type="Pfam" id="PF00431">
    <property type="entry name" value="CUB"/>
    <property type="match status" value="1"/>
</dbReference>
<evidence type="ECO:0000259" key="3">
    <source>
        <dbReference type="PROSITE" id="PS01180"/>
    </source>
</evidence>
<dbReference type="Gene3D" id="2.60.120.290">
    <property type="entry name" value="Spermadhesin, CUB domain"/>
    <property type="match status" value="1"/>
</dbReference>
<dbReference type="Gene3D" id="2.10.50.10">
    <property type="entry name" value="Tumor Necrosis Factor Receptor, subunit A, domain 2"/>
    <property type="match status" value="1"/>
</dbReference>
<dbReference type="CDD" id="cd00041">
    <property type="entry name" value="CUB"/>
    <property type="match status" value="1"/>
</dbReference>
<dbReference type="Proteomes" id="UP001249851">
    <property type="component" value="Unassembled WGS sequence"/>
</dbReference>
<evidence type="ECO:0000313" key="5">
    <source>
        <dbReference type="Proteomes" id="UP001249851"/>
    </source>
</evidence>
<dbReference type="InterPro" id="IPR000859">
    <property type="entry name" value="CUB_dom"/>
</dbReference>
<reference evidence="4" key="1">
    <citation type="journal article" date="2023" name="G3 (Bethesda)">
        <title>Whole genome assembly and annotation of the endangered Caribbean coral Acropora cervicornis.</title>
        <authorList>
            <person name="Selwyn J.D."/>
            <person name="Vollmer S.V."/>
        </authorList>
    </citation>
    <scope>NUCLEOTIDE SEQUENCE</scope>
    <source>
        <strain evidence="4">K2</strain>
    </source>
</reference>
<dbReference type="EMBL" id="JARQWQ010000010">
    <property type="protein sequence ID" value="KAK2569034.1"/>
    <property type="molecule type" value="Genomic_DNA"/>
</dbReference>
<proteinExistence type="predicted"/>
<evidence type="ECO:0000313" key="4">
    <source>
        <dbReference type="EMBL" id="KAK2569034.1"/>
    </source>
</evidence>
<dbReference type="PROSITE" id="PS01180">
    <property type="entry name" value="CUB"/>
    <property type="match status" value="1"/>
</dbReference>
<dbReference type="PANTHER" id="PTHR24046:SF7">
    <property type="entry name" value="CUB DOMAIN-CONTAINING PROTEIN"/>
    <property type="match status" value="1"/>
</dbReference>
<dbReference type="InterPro" id="IPR011641">
    <property type="entry name" value="Tyr-kin_ephrin_A/B_rcpt-like"/>
</dbReference>
<dbReference type="InterPro" id="IPR052071">
    <property type="entry name" value="SCUB_EGF-like_domain"/>
</dbReference>
<dbReference type="SMART" id="SM01411">
    <property type="entry name" value="Ephrin_rec_like"/>
    <property type="match status" value="1"/>
</dbReference>
<reference evidence="4" key="2">
    <citation type="journal article" date="2023" name="Science">
        <title>Genomic signatures of disease resistance in endangered staghorn corals.</title>
        <authorList>
            <person name="Vollmer S.V."/>
            <person name="Selwyn J.D."/>
            <person name="Despard B.A."/>
            <person name="Roesel C.L."/>
        </authorList>
    </citation>
    <scope>NUCLEOTIDE SEQUENCE</scope>
    <source>
        <strain evidence="4">K2</strain>
    </source>
</reference>
<dbReference type="SMART" id="SM00042">
    <property type="entry name" value="CUB"/>
    <property type="match status" value="1"/>
</dbReference>
<protein>
    <submittedName>
        <fullName evidence="4">Signal peptide protein</fullName>
    </submittedName>
</protein>
<name>A0AAD9QX58_ACRCE</name>
<feature type="domain" description="CUB" evidence="3">
    <location>
        <begin position="539"/>
        <end position="652"/>
    </location>
</feature>
<gene>
    <name evidence="4" type="ORF">P5673_005914</name>
</gene>
<comment type="caution">
    <text evidence="2">Lacks conserved residue(s) required for the propagation of feature annotation.</text>
</comment>
<accession>A0AAD9QX58</accession>
<dbReference type="GO" id="GO:0005615">
    <property type="term" value="C:extracellular space"/>
    <property type="evidence" value="ECO:0007669"/>
    <property type="project" value="TreeGrafter"/>
</dbReference>
<comment type="caution">
    <text evidence="4">The sequence shown here is derived from an EMBL/GenBank/DDBJ whole genome shotgun (WGS) entry which is preliminary data.</text>
</comment>
<dbReference type="InterPro" id="IPR035914">
    <property type="entry name" value="Sperma_CUB_dom_sf"/>
</dbReference>
<evidence type="ECO:0000256" key="1">
    <source>
        <dbReference type="ARBA" id="ARBA00023157"/>
    </source>
</evidence>
<keyword evidence="5" id="KW-1185">Reference proteome</keyword>
<dbReference type="GO" id="GO:0007165">
    <property type="term" value="P:signal transduction"/>
    <property type="evidence" value="ECO:0007669"/>
    <property type="project" value="TreeGrafter"/>
</dbReference>
<dbReference type="AlphaFoldDB" id="A0AAD9QX58"/>
<keyword evidence="1" id="KW-1015">Disulfide bond</keyword>
<sequence>MSIEFFITSSTHVVQCHHLVVHSSSKVPALEIDLATGHATSQNPSGKSQVTFIHRPTPSSKPGLCDGQAVVRLDFSGTYKKAKIELIYGGEPRLWTATIADTKMTYGFGANHDSTSNCASVQVYNRQFRIYTNKLQGYLSYSMNGDTLMQVKDDAVDKGTNFTIDVSDETVTWKTQSLNSSKTEKEKNPYLFTLSGQASTYGLPVDTYLYAGFNRVPHGSFHNGSGLCKVRITFRKDLGREPMKRPALQSKGVGVLEMAFRTRKIQYARVVHMVATEMPIVSPPSAPTNASANLVSVETEDNAKNEAGRASCSCYKGFKLHPNSRDCLNKEETITISKKVRLRLSEATLCDQEDKEKQFLAKLQQRLSSREVCNFPCRIIGPNLRCRLRNGQTVVSVTFEVEMDQNVISTSKFCNNTCLKCQMEERLRRMIAAIRTLTANSKLNVSVDDQTISVKKTSLRITKTRDGVFCLKEKAGTKKKSKRCLPGTYFDMISQRCENCSRGSYQPNRSENFCLRCPRSKTTLYSGAKDISQCTDTACGGNLTSMTGVITSPNYPDPYPKGIECVWNIRCPKGRGLLMFMPNISIPLTSECSDHLIMRENSSPYSKTTYLQCESYSNPVTFISRSKNLYVKFSSKTNEEMADGFKVFYVTFEEQYRELVASIVEDGTLYGNSSLRRILKDENLITQILDVMAHPQKFDRYETSRTRKTIPEFYAFVEKKVTDFFGSPYRRRR</sequence>
<dbReference type="SUPFAM" id="SSF49854">
    <property type="entry name" value="Spermadhesin, CUB domain"/>
    <property type="match status" value="1"/>
</dbReference>
<evidence type="ECO:0000256" key="2">
    <source>
        <dbReference type="PROSITE-ProRule" id="PRU00059"/>
    </source>
</evidence>
<dbReference type="GO" id="GO:0009986">
    <property type="term" value="C:cell surface"/>
    <property type="evidence" value="ECO:0007669"/>
    <property type="project" value="TreeGrafter"/>
</dbReference>
<organism evidence="4 5">
    <name type="scientific">Acropora cervicornis</name>
    <name type="common">Staghorn coral</name>
    <dbReference type="NCBI Taxonomy" id="6130"/>
    <lineage>
        <taxon>Eukaryota</taxon>
        <taxon>Metazoa</taxon>
        <taxon>Cnidaria</taxon>
        <taxon>Anthozoa</taxon>
        <taxon>Hexacorallia</taxon>
        <taxon>Scleractinia</taxon>
        <taxon>Astrocoeniina</taxon>
        <taxon>Acroporidae</taxon>
        <taxon>Acropora</taxon>
    </lineage>
</organism>